<keyword evidence="1" id="KW-0472">Membrane</keyword>
<proteinExistence type="predicted"/>
<dbReference type="AlphaFoldDB" id="A0A2A2G655"/>
<feature type="transmembrane region" description="Helical" evidence="1">
    <location>
        <begin position="12"/>
        <end position="36"/>
    </location>
</feature>
<gene>
    <name evidence="2" type="ORF">CK503_15825</name>
</gene>
<keyword evidence="1" id="KW-1133">Transmembrane helix</keyword>
<sequence length="159" mass="18689">MFESMNFIYFNLLLLISGWIGLYTFSFILMAILSPFKFVNDVRNPPKILSFSLSGIGIIFQIYFWSLWSAYCVAITFEYTTSPTTWDWLYFICGYGWSYGLIGWLSYKEQLTAFDFEESKQITRGALFYKFVAVASFIIFVFWPNLMDKPFGWVLNILV</sequence>
<evidence type="ECO:0000256" key="1">
    <source>
        <dbReference type="SAM" id="Phobius"/>
    </source>
</evidence>
<organism evidence="2 3">
    <name type="scientific">Fodinibius salipaludis</name>
    <dbReference type="NCBI Taxonomy" id="2032627"/>
    <lineage>
        <taxon>Bacteria</taxon>
        <taxon>Pseudomonadati</taxon>
        <taxon>Balneolota</taxon>
        <taxon>Balneolia</taxon>
        <taxon>Balneolales</taxon>
        <taxon>Balneolaceae</taxon>
        <taxon>Fodinibius</taxon>
    </lineage>
</organism>
<protein>
    <submittedName>
        <fullName evidence="2">Uncharacterized protein</fullName>
    </submittedName>
</protein>
<feature type="transmembrane region" description="Helical" evidence="1">
    <location>
        <begin position="127"/>
        <end position="146"/>
    </location>
</feature>
<reference evidence="2 3" key="1">
    <citation type="submission" date="2017-08" db="EMBL/GenBank/DDBJ databases">
        <title>Aliifodinibius alkalisoli sp. nov., isolated from saline alkaline soil.</title>
        <authorList>
            <person name="Liu D."/>
            <person name="Zhang G."/>
        </authorList>
    </citation>
    <scope>NUCLEOTIDE SEQUENCE [LARGE SCALE GENOMIC DNA]</scope>
    <source>
        <strain evidence="2 3">WN023</strain>
    </source>
</reference>
<dbReference type="Proteomes" id="UP000218831">
    <property type="component" value="Unassembled WGS sequence"/>
</dbReference>
<keyword evidence="1" id="KW-0812">Transmembrane</keyword>
<dbReference type="EMBL" id="NSKE01000022">
    <property type="protein sequence ID" value="PAU92620.1"/>
    <property type="molecule type" value="Genomic_DNA"/>
</dbReference>
<evidence type="ECO:0000313" key="2">
    <source>
        <dbReference type="EMBL" id="PAU92620.1"/>
    </source>
</evidence>
<keyword evidence="3" id="KW-1185">Reference proteome</keyword>
<evidence type="ECO:0000313" key="3">
    <source>
        <dbReference type="Proteomes" id="UP000218831"/>
    </source>
</evidence>
<name>A0A2A2G655_9BACT</name>
<accession>A0A2A2G655</accession>
<feature type="transmembrane region" description="Helical" evidence="1">
    <location>
        <begin position="88"/>
        <end position="107"/>
    </location>
</feature>
<feature type="transmembrane region" description="Helical" evidence="1">
    <location>
        <begin position="48"/>
        <end position="68"/>
    </location>
</feature>
<comment type="caution">
    <text evidence="2">The sequence shown here is derived from an EMBL/GenBank/DDBJ whole genome shotgun (WGS) entry which is preliminary data.</text>
</comment>